<organism evidence="3 4">
    <name type="scientific">Natronosporangium hydrolyticum</name>
    <dbReference type="NCBI Taxonomy" id="2811111"/>
    <lineage>
        <taxon>Bacteria</taxon>
        <taxon>Bacillati</taxon>
        <taxon>Actinomycetota</taxon>
        <taxon>Actinomycetes</taxon>
        <taxon>Micromonosporales</taxon>
        <taxon>Micromonosporaceae</taxon>
        <taxon>Natronosporangium</taxon>
    </lineage>
</organism>
<gene>
    <name evidence="3" type="ORF">JQS43_21040</name>
</gene>
<dbReference type="GO" id="GO:0006633">
    <property type="term" value="P:fatty acid biosynthetic process"/>
    <property type="evidence" value="ECO:0007669"/>
    <property type="project" value="TreeGrafter"/>
</dbReference>
<dbReference type="PANTHER" id="PTHR22754">
    <property type="entry name" value="DISCO-INTERACTING PROTEIN 2 DIP2 -RELATED"/>
    <property type="match status" value="1"/>
</dbReference>
<dbReference type="InterPro" id="IPR042099">
    <property type="entry name" value="ANL_N_sf"/>
</dbReference>
<protein>
    <submittedName>
        <fullName evidence="3">AMP-binding protein</fullName>
    </submittedName>
</protein>
<dbReference type="Pfam" id="PF00501">
    <property type="entry name" value="AMP-binding"/>
    <property type="match status" value="1"/>
</dbReference>
<dbReference type="AlphaFoldDB" id="A0A895YIP9"/>
<dbReference type="SUPFAM" id="SSF56801">
    <property type="entry name" value="Acetyl-CoA synthetase-like"/>
    <property type="match status" value="1"/>
</dbReference>
<dbReference type="EMBL" id="CP070499">
    <property type="protein sequence ID" value="QSB14000.1"/>
    <property type="molecule type" value="Genomic_DNA"/>
</dbReference>
<feature type="domain" description="AMP-dependent synthetase/ligase" evidence="2">
    <location>
        <begin position="17"/>
        <end position="362"/>
    </location>
</feature>
<dbReference type="InterPro" id="IPR045851">
    <property type="entry name" value="AMP-bd_C_sf"/>
</dbReference>
<dbReference type="PANTHER" id="PTHR22754:SF32">
    <property type="entry name" value="DISCO-INTERACTING PROTEIN 2"/>
    <property type="match status" value="1"/>
</dbReference>
<dbReference type="Proteomes" id="UP000662857">
    <property type="component" value="Chromosome"/>
</dbReference>
<name>A0A895YIP9_9ACTN</name>
<dbReference type="Gene3D" id="3.40.50.12780">
    <property type="entry name" value="N-terminal domain of ligase-like"/>
    <property type="match status" value="1"/>
</dbReference>
<dbReference type="GO" id="GO:0005886">
    <property type="term" value="C:plasma membrane"/>
    <property type="evidence" value="ECO:0007669"/>
    <property type="project" value="TreeGrafter"/>
</dbReference>
<evidence type="ECO:0000256" key="1">
    <source>
        <dbReference type="ARBA" id="ARBA00006432"/>
    </source>
</evidence>
<evidence type="ECO:0000313" key="3">
    <source>
        <dbReference type="EMBL" id="QSB14000.1"/>
    </source>
</evidence>
<evidence type="ECO:0000313" key="4">
    <source>
        <dbReference type="Proteomes" id="UP000662857"/>
    </source>
</evidence>
<dbReference type="GO" id="GO:0070566">
    <property type="term" value="F:adenylyltransferase activity"/>
    <property type="evidence" value="ECO:0007669"/>
    <property type="project" value="TreeGrafter"/>
</dbReference>
<proteinExistence type="inferred from homology"/>
<dbReference type="Gene3D" id="3.30.300.30">
    <property type="match status" value="1"/>
</dbReference>
<dbReference type="RefSeq" id="WP_239676117.1">
    <property type="nucleotide sequence ID" value="NZ_CP070499.1"/>
</dbReference>
<dbReference type="InterPro" id="IPR000873">
    <property type="entry name" value="AMP-dep_synth/lig_dom"/>
</dbReference>
<sequence>MEEVIRPFGSEQTVSFVATDGARTTVTYDKLARIVATAGSRLRAQGVRAGDSVAVTITNDLEAVTAALGVWSAGATLVSLPPAPRRDQQAPYVERIGAVLTAMGCRHHLTSAAAVAIPGLQSLRIESLAGDDSVVDPIPPIPDIALVQFTSGSRGAPKGVAISREAFAGHIRMISGTLEMDPAVDCTATWLPLYHDLGFVCFFGAALYSRVPQVHTEPRAFVLNPARWLTMLAAEGATISGAPNFAFRLAARAAYPAGLDLSRMRLCLNAAERVLWPDLTAFQETAGAFNFPWQAISPAYGLAEGTVGASATVIGNGPRQGTNGHVSLGPPLPGSLLSVKEPTGPGPGSLLIDGDWLFAGYWTERGFEAQPARPFDTDDAGFIQDGEIYVIGRRGEVASVAGHNVFAEDIEALANTIGAPYVVGCAAFKHSREEAGESFGLVLEVSPRERPRAEELARRVRAAVADEAGIRPTPLVVVQSGVIPRTSSGKPRRPELRSMVLGDELPPRRIYGSVS</sequence>
<accession>A0A895YIP9</accession>
<keyword evidence="4" id="KW-1185">Reference proteome</keyword>
<comment type="similarity">
    <text evidence="1">Belongs to the ATP-dependent AMP-binding enzyme family.</text>
</comment>
<dbReference type="KEGG" id="nhy:JQS43_21040"/>
<evidence type="ECO:0000259" key="2">
    <source>
        <dbReference type="Pfam" id="PF00501"/>
    </source>
</evidence>
<reference evidence="3" key="1">
    <citation type="submission" date="2021-02" db="EMBL/GenBank/DDBJ databases">
        <title>Natrosporangium hydrolyticum gen. nov., sp. nov, a haloalkaliphilic actinobacterium from a soda solonchak soil.</title>
        <authorList>
            <person name="Sorokin D.Y."/>
            <person name="Khijniak T.V."/>
            <person name="Zakharycheva A.P."/>
            <person name="Boueva O.V."/>
            <person name="Ariskina E.V."/>
            <person name="Hahnke R.L."/>
            <person name="Bunk B."/>
            <person name="Sproer C."/>
            <person name="Schumann P."/>
            <person name="Evtushenko L.I."/>
            <person name="Kublanov I.V."/>
        </authorList>
    </citation>
    <scope>NUCLEOTIDE SEQUENCE</scope>
    <source>
        <strain evidence="3">DSM 106523</strain>
    </source>
</reference>